<comment type="caution">
    <text evidence="2">The sequence shown here is derived from an EMBL/GenBank/DDBJ whole genome shotgun (WGS) entry which is preliminary data.</text>
</comment>
<evidence type="ECO:0000259" key="1">
    <source>
        <dbReference type="Pfam" id="PF00561"/>
    </source>
</evidence>
<feature type="domain" description="AB hydrolase-1" evidence="1">
    <location>
        <begin position="22"/>
        <end position="267"/>
    </location>
</feature>
<dbReference type="Pfam" id="PF00561">
    <property type="entry name" value="Abhydrolase_1"/>
    <property type="match status" value="1"/>
</dbReference>
<gene>
    <name evidence="2" type="ORF">GCM10022222_35590</name>
</gene>
<accession>A0ABP6WB42</accession>
<evidence type="ECO:0000313" key="2">
    <source>
        <dbReference type="EMBL" id="GAA3548884.1"/>
    </source>
</evidence>
<dbReference type="InterPro" id="IPR000073">
    <property type="entry name" value="AB_hydrolase_1"/>
</dbReference>
<organism evidence="2 3">
    <name type="scientific">Amycolatopsis ultiminotia</name>
    <dbReference type="NCBI Taxonomy" id="543629"/>
    <lineage>
        <taxon>Bacteria</taxon>
        <taxon>Bacillati</taxon>
        <taxon>Actinomycetota</taxon>
        <taxon>Actinomycetes</taxon>
        <taxon>Pseudonocardiales</taxon>
        <taxon>Pseudonocardiaceae</taxon>
        <taxon>Amycolatopsis</taxon>
    </lineage>
</organism>
<dbReference type="PANTHER" id="PTHR43433">
    <property type="entry name" value="HYDROLASE, ALPHA/BETA FOLD FAMILY PROTEIN"/>
    <property type="match status" value="1"/>
</dbReference>
<dbReference type="RefSeq" id="WP_344861112.1">
    <property type="nucleotide sequence ID" value="NZ_BAAAZN010000007.1"/>
</dbReference>
<keyword evidence="2" id="KW-0378">Hydrolase</keyword>
<dbReference type="InterPro" id="IPR029058">
    <property type="entry name" value="AB_hydrolase_fold"/>
</dbReference>
<sequence>MPRARANGLELEYETFGDPAHPPIVLVMGLGAQMITWDTGFCELLAARGFQVIRFDNRDIGLSTWLDDLAVPELSAAGQADAPYLLSDLADDTVGLFDALGLVKAHVVGASMGGMIVQQLAIDHPDRLLSVTSIMSTTGDPSVGQTSPAALATLTRPPAKTRAEAIEQSIANFRTTGSPGYPASGEYLRHKATRAYDRAVHPAGTLRQAMAILASGDRTERLRDVRLPALVVHGDSDPMIDLSGGKATAAAIPGAELVVLPGMGHDLPEPLWPEFVAGIVRTTARARAEDTPGTGPAT</sequence>
<dbReference type="GO" id="GO:0016787">
    <property type="term" value="F:hydrolase activity"/>
    <property type="evidence" value="ECO:0007669"/>
    <property type="project" value="UniProtKB-KW"/>
</dbReference>
<dbReference type="Gene3D" id="3.40.50.1820">
    <property type="entry name" value="alpha/beta hydrolase"/>
    <property type="match status" value="1"/>
</dbReference>
<dbReference type="EMBL" id="BAAAZN010000007">
    <property type="protein sequence ID" value="GAA3548884.1"/>
    <property type="molecule type" value="Genomic_DNA"/>
</dbReference>
<keyword evidence="3" id="KW-1185">Reference proteome</keyword>
<dbReference type="InterPro" id="IPR050471">
    <property type="entry name" value="AB_hydrolase"/>
</dbReference>
<dbReference type="Proteomes" id="UP001500689">
    <property type="component" value="Unassembled WGS sequence"/>
</dbReference>
<name>A0ABP6WB42_9PSEU</name>
<evidence type="ECO:0000313" key="3">
    <source>
        <dbReference type="Proteomes" id="UP001500689"/>
    </source>
</evidence>
<dbReference type="SUPFAM" id="SSF53474">
    <property type="entry name" value="alpha/beta-Hydrolases"/>
    <property type="match status" value="1"/>
</dbReference>
<proteinExistence type="predicted"/>
<protein>
    <submittedName>
        <fullName evidence="2">Alpha/beta hydrolase</fullName>
    </submittedName>
</protein>
<reference evidence="3" key="1">
    <citation type="journal article" date="2019" name="Int. J. Syst. Evol. Microbiol.">
        <title>The Global Catalogue of Microorganisms (GCM) 10K type strain sequencing project: providing services to taxonomists for standard genome sequencing and annotation.</title>
        <authorList>
            <consortium name="The Broad Institute Genomics Platform"/>
            <consortium name="The Broad Institute Genome Sequencing Center for Infectious Disease"/>
            <person name="Wu L."/>
            <person name="Ma J."/>
        </authorList>
    </citation>
    <scope>NUCLEOTIDE SEQUENCE [LARGE SCALE GENOMIC DNA]</scope>
    <source>
        <strain evidence="3">JCM 16898</strain>
    </source>
</reference>
<dbReference type="PANTHER" id="PTHR43433:SF5">
    <property type="entry name" value="AB HYDROLASE-1 DOMAIN-CONTAINING PROTEIN"/>
    <property type="match status" value="1"/>
</dbReference>